<protein>
    <submittedName>
        <fullName evidence="1">Uncharacterized protein</fullName>
    </submittedName>
</protein>
<gene>
    <name evidence="1" type="ORF">HID58_056274</name>
</gene>
<organism evidence="1 2">
    <name type="scientific">Brassica napus</name>
    <name type="common">Rape</name>
    <dbReference type="NCBI Taxonomy" id="3708"/>
    <lineage>
        <taxon>Eukaryota</taxon>
        <taxon>Viridiplantae</taxon>
        <taxon>Streptophyta</taxon>
        <taxon>Embryophyta</taxon>
        <taxon>Tracheophyta</taxon>
        <taxon>Spermatophyta</taxon>
        <taxon>Magnoliopsida</taxon>
        <taxon>eudicotyledons</taxon>
        <taxon>Gunneridae</taxon>
        <taxon>Pentapetalae</taxon>
        <taxon>rosids</taxon>
        <taxon>malvids</taxon>
        <taxon>Brassicales</taxon>
        <taxon>Brassicaceae</taxon>
        <taxon>Brassiceae</taxon>
        <taxon>Brassica</taxon>
    </lineage>
</organism>
<accession>A0ABQ8APB1</accession>
<dbReference type="Proteomes" id="UP000824890">
    <property type="component" value="Unassembled WGS sequence"/>
</dbReference>
<sequence>YVENRLETKSANGLGRRHVSRNALLSRVTWQEEERVYPTLLYKIQQEKKVLVRTKLIWMGLKDNNHQFFEYLLSFTFPQHMVPDEVKKLCLLLLCIVQVCRIHPVFGHVDNFSKEFKNLVKASGVYAYLEPSMDSLKKIVVFLYPRLL</sequence>
<dbReference type="EMBL" id="JAGKQM010000013">
    <property type="protein sequence ID" value="KAH0893845.1"/>
    <property type="molecule type" value="Genomic_DNA"/>
</dbReference>
<reference evidence="1 2" key="1">
    <citation type="submission" date="2021-05" db="EMBL/GenBank/DDBJ databases">
        <title>Genome Assembly of Synthetic Allotetraploid Brassica napus Reveals Homoeologous Exchanges between Subgenomes.</title>
        <authorList>
            <person name="Davis J.T."/>
        </authorList>
    </citation>
    <scope>NUCLEOTIDE SEQUENCE [LARGE SCALE GENOMIC DNA]</scope>
    <source>
        <strain evidence="2">cv. Da-Ae</strain>
        <tissue evidence="1">Seedling</tissue>
    </source>
</reference>
<comment type="caution">
    <text evidence="1">The sequence shown here is derived from an EMBL/GenBank/DDBJ whole genome shotgun (WGS) entry which is preliminary data.</text>
</comment>
<name>A0ABQ8APB1_BRANA</name>
<feature type="non-terminal residue" evidence="1">
    <location>
        <position position="1"/>
    </location>
</feature>
<keyword evidence="2" id="KW-1185">Reference proteome</keyword>
<proteinExistence type="predicted"/>
<evidence type="ECO:0000313" key="2">
    <source>
        <dbReference type="Proteomes" id="UP000824890"/>
    </source>
</evidence>
<evidence type="ECO:0000313" key="1">
    <source>
        <dbReference type="EMBL" id="KAH0893845.1"/>
    </source>
</evidence>